<feature type="short sequence motif" description="DGA/G" evidence="4">
    <location>
        <begin position="188"/>
        <end position="190"/>
    </location>
</feature>
<dbReference type="AlphaFoldDB" id="A0A7X6DQE9"/>
<evidence type="ECO:0000313" key="7">
    <source>
        <dbReference type="Proteomes" id="UP000534783"/>
    </source>
</evidence>
<evidence type="ECO:0000256" key="4">
    <source>
        <dbReference type="PROSITE-ProRule" id="PRU01161"/>
    </source>
</evidence>
<dbReference type="Gene3D" id="3.40.1090.10">
    <property type="entry name" value="Cytosolic phospholipase A2 catalytic domain"/>
    <property type="match status" value="2"/>
</dbReference>
<sequence>MQKYFKVGLALGGGGARGLAHLGVLKVLESEGIELHLIAGTSFGAIAGAMYAQHPNADQVRQRACDYLSSESFRRTKLFFIKRHYEEEKRATFITNLKSYLQKGIFWGISLRRSSFISEQDYVAHISRLFDDKGIEETVIPFLAVAADLAHGREVVLSEGPIRRAIAASCAIPGVFPPITIGDAKLIDGGWVNQVPVDPLIQRGADFVIAIDASESTGTVRAFTSGLDIVLRASEITRRALSSSQLAKADVVIRPDVGQLHWSDFWRSDEAIRKGEEAAREKIEELKRLLWKKKMKKLLMIKV</sequence>
<gene>
    <name evidence="6" type="ORF">MNODULE_11765</name>
</gene>
<organism evidence="6 7">
    <name type="scientific">Candidatus Manganitrophus noduliformans</name>
    <dbReference type="NCBI Taxonomy" id="2606439"/>
    <lineage>
        <taxon>Bacteria</taxon>
        <taxon>Pseudomonadati</taxon>
        <taxon>Nitrospirota</taxon>
        <taxon>Nitrospiria</taxon>
        <taxon>Candidatus Troglogloeales</taxon>
        <taxon>Candidatus Manganitrophaceae</taxon>
        <taxon>Candidatus Manganitrophus</taxon>
    </lineage>
</organism>
<dbReference type="GO" id="GO:0016787">
    <property type="term" value="F:hydrolase activity"/>
    <property type="evidence" value="ECO:0007669"/>
    <property type="project" value="UniProtKB-UniRule"/>
</dbReference>
<dbReference type="GO" id="GO:0016042">
    <property type="term" value="P:lipid catabolic process"/>
    <property type="evidence" value="ECO:0007669"/>
    <property type="project" value="UniProtKB-UniRule"/>
</dbReference>
<dbReference type="InterPro" id="IPR002641">
    <property type="entry name" value="PNPLA_dom"/>
</dbReference>
<evidence type="ECO:0000259" key="5">
    <source>
        <dbReference type="PROSITE" id="PS51635"/>
    </source>
</evidence>
<dbReference type="RefSeq" id="WP_168060034.1">
    <property type="nucleotide sequence ID" value="NZ_VTOW01000002.1"/>
</dbReference>
<dbReference type="SUPFAM" id="SSF52151">
    <property type="entry name" value="FabD/lysophospholipase-like"/>
    <property type="match status" value="1"/>
</dbReference>
<dbReference type="Pfam" id="PF01734">
    <property type="entry name" value="Patatin"/>
    <property type="match status" value="1"/>
</dbReference>
<protein>
    <recommendedName>
        <fullName evidence="5">PNPLA domain-containing protein</fullName>
    </recommendedName>
</protein>
<feature type="short sequence motif" description="GXSXG" evidence="4">
    <location>
        <begin position="40"/>
        <end position="44"/>
    </location>
</feature>
<evidence type="ECO:0000256" key="2">
    <source>
        <dbReference type="ARBA" id="ARBA00022963"/>
    </source>
</evidence>
<dbReference type="PROSITE" id="PS51635">
    <property type="entry name" value="PNPLA"/>
    <property type="match status" value="1"/>
</dbReference>
<keyword evidence="3 4" id="KW-0443">Lipid metabolism</keyword>
<feature type="active site" description="Proton acceptor" evidence="4">
    <location>
        <position position="188"/>
    </location>
</feature>
<keyword evidence="7" id="KW-1185">Reference proteome</keyword>
<keyword evidence="2 4" id="KW-0442">Lipid degradation</keyword>
<feature type="domain" description="PNPLA" evidence="5">
    <location>
        <begin position="9"/>
        <end position="201"/>
    </location>
</feature>
<evidence type="ECO:0000256" key="1">
    <source>
        <dbReference type="ARBA" id="ARBA00022801"/>
    </source>
</evidence>
<dbReference type="Proteomes" id="UP000534783">
    <property type="component" value="Unassembled WGS sequence"/>
</dbReference>
<comment type="caution">
    <text evidence="6">The sequence shown here is derived from an EMBL/GenBank/DDBJ whole genome shotgun (WGS) entry which is preliminary data.</text>
</comment>
<evidence type="ECO:0000313" key="6">
    <source>
        <dbReference type="EMBL" id="NKE71417.1"/>
    </source>
</evidence>
<accession>A0A7X6DQE9</accession>
<reference evidence="6 7" key="1">
    <citation type="journal article" date="2020" name="Nature">
        <title>Bacterial chemolithoautotrophy via manganese oxidation.</title>
        <authorList>
            <person name="Yu H."/>
            <person name="Leadbetter J.R."/>
        </authorList>
    </citation>
    <scope>NUCLEOTIDE SEQUENCE [LARGE SCALE GENOMIC DNA]</scope>
    <source>
        <strain evidence="6 7">Mn-1</strain>
    </source>
</reference>
<dbReference type="InterPro" id="IPR016035">
    <property type="entry name" value="Acyl_Trfase/lysoPLipase"/>
</dbReference>
<proteinExistence type="predicted"/>
<dbReference type="PANTHER" id="PTHR14226:SF76">
    <property type="entry name" value="NTE FAMILY PROTEIN RSSA"/>
    <property type="match status" value="1"/>
</dbReference>
<name>A0A7X6DQE9_9BACT</name>
<keyword evidence="1 4" id="KW-0378">Hydrolase</keyword>
<dbReference type="PANTHER" id="PTHR14226">
    <property type="entry name" value="NEUROPATHY TARGET ESTERASE/SWISS CHEESE D.MELANOGASTER"/>
    <property type="match status" value="1"/>
</dbReference>
<dbReference type="EMBL" id="VTOW01000002">
    <property type="protein sequence ID" value="NKE71417.1"/>
    <property type="molecule type" value="Genomic_DNA"/>
</dbReference>
<evidence type="ECO:0000256" key="3">
    <source>
        <dbReference type="ARBA" id="ARBA00023098"/>
    </source>
</evidence>
<feature type="short sequence motif" description="GXGXXG" evidence="4">
    <location>
        <begin position="13"/>
        <end position="18"/>
    </location>
</feature>
<dbReference type="InterPro" id="IPR050301">
    <property type="entry name" value="NTE"/>
</dbReference>
<feature type="active site" description="Nucleophile" evidence="4">
    <location>
        <position position="42"/>
    </location>
</feature>